<dbReference type="EMBL" id="JBHRTP010000005">
    <property type="protein sequence ID" value="MFC3106711.1"/>
    <property type="molecule type" value="Genomic_DNA"/>
</dbReference>
<reference evidence="3" key="1">
    <citation type="journal article" date="2019" name="Int. J. Syst. Evol. Microbiol.">
        <title>The Global Catalogue of Microorganisms (GCM) 10K type strain sequencing project: providing services to taxonomists for standard genome sequencing and annotation.</title>
        <authorList>
            <consortium name="The Broad Institute Genomics Platform"/>
            <consortium name="The Broad Institute Genome Sequencing Center for Infectious Disease"/>
            <person name="Wu L."/>
            <person name="Ma J."/>
        </authorList>
    </citation>
    <scope>NUCLEOTIDE SEQUENCE [LARGE SCALE GENOMIC DNA]</scope>
    <source>
        <strain evidence="3">KCTC 42986</strain>
    </source>
</reference>
<sequence>MYCHLSTQERAVVMTMRDDLCSTRSIAQRLSRSPSTITIDPER</sequence>
<keyword evidence="3" id="KW-1185">Reference proteome</keyword>
<comment type="caution">
    <text evidence="2">The sequence shown here is derived from an EMBL/GenBank/DDBJ whole genome shotgun (WGS) entry which is preliminary data.</text>
</comment>
<evidence type="ECO:0000313" key="2">
    <source>
        <dbReference type="EMBL" id="MFC3106711.1"/>
    </source>
</evidence>
<dbReference type="RefSeq" id="WP_390329445.1">
    <property type="nucleotide sequence ID" value="NZ_JBHRTP010000005.1"/>
</dbReference>
<dbReference type="Pfam" id="PF13936">
    <property type="entry name" value="HTH_38"/>
    <property type="match status" value="1"/>
</dbReference>
<dbReference type="Gene3D" id="1.10.10.60">
    <property type="entry name" value="Homeodomain-like"/>
    <property type="match status" value="1"/>
</dbReference>
<name>A0ABV7EZ48_9BURK</name>
<feature type="domain" description="Transposase IS30-like HTH" evidence="1">
    <location>
        <begin position="4"/>
        <end position="37"/>
    </location>
</feature>
<protein>
    <submittedName>
        <fullName evidence="2">Helix-turn-helix domain-containing protein</fullName>
    </submittedName>
</protein>
<accession>A0ABV7EZ48</accession>
<organism evidence="2 3">
    <name type="scientific">Undibacterium arcticum</name>
    <dbReference type="NCBI Taxonomy" id="1762892"/>
    <lineage>
        <taxon>Bacteria</taxon>
        <taxon>Pseudomonadati</taxon>
        <taxon>Pseudomonadota</taxon>
        <taxon>Betaproteobacteria</taxon>
        <taxon>Burkholderiales</taxon>
        <taxon>Oxalobacteraceae</taxon>
        <taxon>Undibacterium</taxon>
    </lineage>
</organism>
<evidence type="ECO:0000313" key="3">
    <source>
        <dbReference type="Proteomes" id="UP001595530"/>
    </source>
</evidence>
<dbReference type="InterPro" id="IPR025246">
    <property type="entry name" value="IS30-like_HTH"/>
</dbReference>
<proteinExistence type="predicted"/>
<gene>
    <name evidence="2" type="ORF">ACFOFO_01830</name>
</gene>
<evidence type="ECO:0000259" key="1">
    <source>
        <dbReference type="Pfam" id="PF13936"/>
    </source>
</evidence>
<dbReference type="Proteomes" id="UP001595530">
    <property type="component" value="Unassembled WGS sequence"/>
</dbReference>